<sequence>MPENLGIFSPQVRELRELLPRYAHDSRFDSAKFNERFPDFGATRYRDDLDIIRAERSPE</sequence>
<reference evidence="1 2" key="1">
    <citation type="submission" date="2015-02" db="EMBL/GenBank/DDBJ databases">
        <title>Draft genome sequences of ten Microbacterium spp. with emphasis on heavy metal contaminated environments.</title>
        <authorList>
            <person name="Corretto E."/>
        </authorList>
    </citation>
    <scope>NUCLEOTIDE SEQUENCE [LARGE SCALE GENOMIC DNA]</scope>
    <source>
        <strain evidence="1 2">BEL163</strain>
    </source>
</reference>
<dbReference type="RefSeq" id="WP_052674571.1">
    <property type="nucleotide sequence ID" value="NZ_JYIV01000018.1"/>
</dbReference>
<dbReference type="EMBL" id="JYIV01000018">
    <property type="protein sequence ID" value="KJL24990.1"/>
    <property type="molecule type" value="Genomic_DNA"/>
</dbReference>
<dbReference type="Proteomes" id="UP000033725">
    <property type="component" value="Unassembled WGS sequence"/>
</dbReference>
<protein>
    <submittedName>
        <fullName evidence="1">Uncharacterized protein</fullName>
    </submittedName>
</protein>
<dbReference type="OrthoDB" id="8205493at2"/>
<evidence type="ECO:0000313" key="1">
    <source>
        <dbReference type="EMBL" id="KJL24990.1"/>
    </source>
</evidence>
<name>A0A0F0KY14_9MICO</name>
<organism evidence="1 2">
    <name type="scientific">Microbacterium oxydans</name>
    <dbReference type="NCBI Taxonomy" id="82380"/>
    <lineage>
        <taxon>Bacteria</taxon>
        <taxon>Bacillati</taxon>
        <taxon>Actinomycetota</taxon>
        <taxon>Actinomycetes</taxon>
        <taxon>Micrococcales</taxon>
        <taxon>Microbacteriaceae</taxon>
        <taxon>Microbacterium</taxon>
    </lineage>
</organism>
<evidence type="ECO:0000313" key="2">
    <source>
        <dbReference type="Proteomes" id="UP000033725"/>
    </source>
</evidence>
<gene>
    <name evidence="1" type="ORF">RN51_00810</name>
</gene>
<proteinExistence type="predicted"/>
<dbReference type="AlphaFoldDB" id="A0A0F0KY14"/>
<accession>A0A0F0KY14</accession>
<comment type="caution">
    <text evidence="1">The sequence shown here is derived from an EMBL/GenBank/DDBJ whole genome shotgun (WGS) entry which is preliminary data.</text>
</comment>